<name>A0A8S1P178_PARPR</name>
<feature type="region of interest" description="Disordered" evidence="6">
    <location>
        <begin position="1180"/>
        <end position="1200"/>
    </location>
</feature>
<keyword evidence="2 7" id="KW-0812">Transmembrane</keyword>
<organism evidence="9 10">
    <name type="scientific">Paramecium primaurelia</name>
    <dbReference type="NCBI Taxonomy" id="5886"/>
    <lineage>
        <taxon>Eukaryota</taxon>
        <taxon>Sar</taxon>
        <taxon>Alveolata</taxon>
        <taxon>Ciliophora</taxon>
        <taxon>Intramacronucleata</taxon>
        <taxon>Oligohymenophorea</taxon>
        <taxon>Peniculida</taxon>
        <taxon>Parameciidae</taxon>
        <taxon>Paramecium</taxon>
    </lineage>
</organism>
<dbReference type="InterPro" id="IPR037721">
    <property type="entry name" value="Ferlin"/>
</dbReference>
<feature type="domain" description="C2" evidence="8">
    <location>
        <begin position="1575"/>
        <end position="1699"/>
    </location>
</feature>
<keyword evidence="10" id="KW-1185">Reference proteome</keyword>
<evidence type="ECO:0000256" key="1">
    <source>
        <dbReference type="ARBA" id="ARBA00004370"/>
    </source>
</evidence>
<feature type="compositionally biased region" description="Polar residues" evidence="6">
    <location>
        <begin position="1189"/>
        <end position="1198"/>
    </location>
</feature>
<sequence length="1832" mass="211433">MAQQKKDEEEIKTYKMIEGDYSVQIRVLEANDLIPTISGFAGIGLLSSKGTACNAFIELTVCGQVKRTKVVKNQLSPIFNQLISFKLNDMKKAQLSSATITVAAIDRKNALLGNKIIGSYELDLSSVYFSLHHELYRTYLALSDPTDEREGTMGYVLCNIMVLGPNDEPFVHDVATEKKADATKGATLTPKKIQQWPHCIRINLLKGEHMVPLDMTAAEIDAYVVVKYGGSKIKSKVVTSRNPEWYQQLNLACMLPNQSKFVDISVYDYDLLGDDDLVGTFQLPFKSIPEYESQPMWINLYGAPLRGESKKADMMNLYGMTTGSHYRGRICFTICRFDQRDAKTYKEDLIYRFPENPMPVSEQKGYILRVDLLEGHEFPIRKQSIIQVKMGPYLLVSQPATIQDGSCMFYENLPDKKVLFPKNINEIPDIIIYMADDNMEDRRHSFIRLKPKDLLDTPLHPQIFKMTEDRSLDLVKDDEFPGFLFANVQLMSNMPGIRKPYKPNAQLKLDYQLRVYLYLGRNFPPADATGTSDPLVKIRCAGQIVQSKACSQTLNPGWYETLKLNVKLYPFDKEVIVPSGMFVMVFDQDLDEDNKASYDLIGRIWITLEPQKMQFQTDSEIVDMFYRKPKWYNIRYDATDEIQGQILLAYSIIPKEKAHLIPDESIYPNCVKQDLNLFCIGLRNFEDMIQNITPSNVSISFDISGDDYDPIYTDYKKVKEKGVNINRLIPITVDVPKNQHFSPVIDCYVWNQELPDKPKLLGVQTIQLSRILAEYYTKLKLKPGEQMPVEFDESDEEENELMKKLEEKQKPLTLAQIKEANANEEDEPFDLEKIDLNIPQELPFKKRVVDDYEYQEYVRKQEEDYQLIKEEEEDLLKQSQIGESNVQDIMNLQDDVPIYRPTTFGGGLQIGQDIPNQQLQQSHFSNQSNMIIEQFPKEEQVPEEQIPVRVTRPMDNENAGENNPIQSNRNLQSHQSRRESQQQNDRVDIQSNQNQQQMDQRSLSQQQQISQVIPQSKRGSQQQVEIEQRNQSISQQQQQQQQQRKESQQQINNVNEQQSQQSRRQSQQQQLLQKQQSQQQIEQQQEIQIQKQQSRRQSEQQQPRSKQQSIQKDNDLQQRRQSQQQQFEKQQSNQLGQSQDFQKKQPSIPISPIQNRNGYSQGSQQQIEDFNFQGNLDESRIVPSEPKSKNMNDQQQMKIGQRVIQPPIQGSQRSIRMLSQVDQRVVFETEQHVKNQAELSRRQSQQIQEVQAVQPQMNLSEQLQQLPQQQQPIKTLQVPTDLSFSKASKVSSKALSVNSGPKDNMDAVKKPKQKNKKMLKGSKKAKLFGFAALLPKKKKTSDIETYEDFDTDPGEDLDVTPEWLKGRKFLPDDLEDKMKTSKKFLKYTIMTGQSRGKDTQFLTDKNGPSRVCDFKCLFLEVKPGQDIEKKKEMYVKMMRPKQYVCRLYFLSGIDIQSGGDEPPDLYLKVRTATKEHDLKMISLRQCTNNPQFYFPFELQMEVPGSAIVEVEIWSVQSIGDELVGTSLIDLEDRYFSVMWHQFEKKPIENRNIKDEFGSSVGRLQLWIDLVEKAYAKKDPLIKITAPPRYQFELRVIIFETRNCVFKDELEKCNDLYCKAGIANQELQETDVHWRCRAKGSFNWRIKNKVTYPSLPDEFGTDKFKIQLWDKDIVGSDELIGETTFNLNTHKMIEKAVKRLQATSINQRIREKGGVITDRLWLDVYHPDAVDEEGQKISQGQVLCSFELLPLTDAEKKPNGFGRDPPNVFPPLNEPTGRLSFDITNPLGFIKEIMGPDLYDKICKFLLTALLLTVGVTVGWIFLGPLIANVVVK</sequence>
<feature type="region of interest" description="Disordered" evidence="6">
    <location>
        <begin position="1289"/>
        <end position="1319"/>
    </location>
</feature>
<keyword evidence="5 7" id="KW-0472">Membrane</keyword>
<dbReference type="OMA" id="RICFTIC"/>
<feature type="compositionally biased region" description="Polar residues" evidence="6">
    <location>
        <begin position="1152"/>
        <end position="1163"/>
    </location>
</feature>
<dbReference type="PANTHER" id="PTHR12546">
    <property type="entry name" value="FER-1-LIKE"/>
    <property type="match status" value="1"/>
</dbReference>
<feature type="compositionally biased region" description="Low complexity" evidence="6">
    <location>
        <begin position="1099"/>
        <end position="1111"/>
    </location>
</feature>
<reference evidence="9" key="1">
    <citation type="submission" date="2021-01" db="EMBL/GenBank/DDBJ databases">
        <authorList>
            <consortium name="Genoscope - CEA"/>
            <person name="William W."/>
        </authorList>
    </citation>
    <scope>NUCLEOTIDE SEQUENCE</scope>
</reference>
<feature type="compositionally biased region" description="Basic and acidic residues" evidence="6">
    <location>
        <begin position="976"/>
        <end position="988"/>
    </location>
</feature>
<comment type="subcellular location">
    <subcellularLocation>
        <location evidence="1">Membrane</location>
    </subcellularLocation>
</comment>
<feature type="region of interest" description="Disordered" evidence="6">
    <location>
        <begin position="1089"/>
        <end position="1163"/>
    </location>
</feature>
<evidence type="ECO:0000256" key="5">
    <source>
        <dbReference type="ARBA" id="ARBA00023136"/>
    </source>
</evidence>
<feature type="domain" description="C2" evidence="8">
    <location>
        <begin position="4"/>
        <end position="139"/>
    </location>
</feature>
<dbReference type="SMART" id="SM00239">
    <property type="entry name" value="C2"/>
    <property type="match status" value="5"/>
</dbReference>
<evidence type="ECO:0000256" key="4">
    <source>
        <dbReference type="ARBA" id="ARBA00022989"/>
    </source>
</evidence>
<feature type="compositionally biased region" description="Low complexity" evidence="6">
    <location>
        <begin position="989"/>
        <end position="1016"/>
    </location>
</feature>
<feature type="transmembrane region" description="Helical" evidence="7">
    <location>
        <begin position="1804"/>
        <end position="1831"/>
    </location>
</feature>
<protein>
    <recommendedName>
        <fullName evidence="8">C2 domain-containing protein</fullName>
    </recommendedName>
</protein>
<keyword evidence="4 7" id="KW-1133">Transmembrane helix</keyword>
<dbReference type="GO" id="GO:0007009">
    <property type="term" value="P:plasma membrane organization"/>
    <property type="evidence" value="ECO:0007669"/>
    <property type="project" value="TreeGrafter"/>
</dbReference>
<dbReference type="EMBL" id="CAJJDM010000098">
    <property type="protein sequence ID" value="CAD8094154.1"/>
    <property type="molecule type" value="Genomic_DNA"/>
</dbReference>
<keyword evidence="3" id="KW-0677">Repeat</keyword>
<feature type="domain" description="C2" evidence="8">
    <location>
        <begin position="180"/>
        <end position="298"/>
    </location>
</feature>
<feature type="region of interest" description="Disordered" evidence="6">
    <location>
        <begin position="954"/>
        <end position="1072"/>
    </location>
</feature>
<evidence type="ECO:0000256" key="2">
    <source>
        <dbReference type="ARBA" id="ARBA00022692"/>
    </source>
</evidence>
<dbReference type="GO" id="GO:0016020">
    <property type="term" value="C:membrane"/>
    <property type="evidence" value="ECO:0007669"/>
    <property type="project" value="UniProtKB-SubCell"/>
</dbReference>
<gene>
    <name evidence="9" type="ORF">PPRIM_AZ9-3.1.T0950027</name>
</gene>
<feature type="compositionally biased region" description="Low complexity" evidence="6">
    <location>
        <begin position="1289"/>
        <end position="1299"/>
    </location>
</feature>
<comment type="caution">
    <text evidence="9">The sequence shown here is derived from an EMBL/GenBank/DDBJ whole genome shotgun (WGS) entry which is preliminary data.</text>
</comment>
<evidence type="ECO:0000259" key="8">
    <source>
        <dbReference type="PROSITE" id="PS50004"/>
    </source>
</evidence>
<dbReference type="PROSITE" id="PS50004">
    <property type="entry name" value="C2"/>
    <property type="match status" value="4"/>
</dbReference>
<feature type="compositionally biased region" description="Basic residues" evidence="6">
    <location>
        <begin position="1310"/>
        <end position="1319"/>
    </location>
</feature>
<dbReference type="SMART" id="SM01202">
    <property type="entry name" value="FerI"/>
    <property type="match status" value="1"/>
</dbReference>
<evidence type="ECO:0000256" key="6">
    <source>
        <dbReference type="SAM" id="MobiDB-lite"/>
    </source>
</evidence>
<accession>A0A8S1P178</accession>
<proteinExistence type="predicted"/>
<evidence type="ECO:0000313" key="10">
    <source>
        <dbReference type="Proteomes" id="UP000688137"/>
    </source>
</evidence>
<dbReference type="Pfam" id="PF00168">
    <property type="entry name" value="C2"/>
    <property type="match status" value="5"/>
</dbReference>
<dbReference type="PANTHER" id="PTHR12546:SF33">
    <property type="entry name" value="SPERM VESICLE FUSION PROTEIN FER-1"/>
    <property type="match status" value="1"/>
</dbReference>
<evidence type="ECO:0000256" key="3">
    <source>
        <dbReference type="ARBA" id="ARBA00022737"/>
    </source>
</evidence>
<dbReference type="InterPro" id="IPR012968">
    <property type="entry name" value="FerIin_dom"/>
</dbReference>
<evidence type="ECO:0000256" key="7">
    <source>
        <dbReference type="SAM" id="Phobius"/>
    </source>
</evidence>
<feature type="domain" description="C2" evidence="8">
    <location>
        <begin position="493"/>
        <end position="622"/>
    </location>
</feature>
<feature type="compositionally biased region" description="Low complexity" evidence="6">
    <location>
        <begin position="1119"/>
        <end position="1134"/>
    </location>
</feature>
<feature type="compositionally biased region" description="Low complexity" evidence="6">
    <location>
        <begin position="1029"/>
        <end position="1072"/>
    </location>
</feature>
<feature type="compositionally biased region" description="Polar residues" evidence="6">
    <location>
        <begin position="959"/>
        <end position="971"/>
    </location>
</feature>
<dbReference type="Proteomes" id="UP000688137">
    <property type="component" value="Unassembled WGS sequence"/>
</dbReference>
<evidence type="ECO:0000313" key="9">
    <source>
        <dbReference type="EMBL" id="CAD8094154.1"/>
    </source>
</evidence>
<dbReference type="InterPro" id="IPR000008">
    <property type="entry name" value="C2_dom"/>
</dbReference>